<evidence type="ECO:0000313" key="2">
    <source>
        <dbReference type="EMBL" id="MED6206539.1"/>
    </source>
</evidence>
<evidence type="ECO:0000256" key="1">
    <source>
        <dbReference type="SAM" id="MobiDB-lite"/>
    </source>
</evidence>
<dbReference type="EMBL" id="JASCZI010241763">
    <property type="protein sequence ID" value="MED6206539.1"/>
    <property type="molecule type" value="Genomic_DNA"/>
</dbReference>
<proteinExistence type="predicted"/>
<sequence>MNDAGNGSSNAVDPNEKARKNKKKMPLKHGVRVKPPKHRPQTDEIPISQIAPTAEEHGNASQNSGINQPMESSYAPTLQSRMKQPITRPQNPSGVSNETLAATSSGTAARLFKFMPTPGFKPPRQI</sequence>
<evidence type="ECO:0000313" key="3">
    <source>
        <dbReference type="Proteomes" id="UP001341840"/>
    </source>
</evidence>
<dbReference type="Proteomes" id="UP001341840">
    <property type="component" value="Unassembled WGS sequence"/>
</dbReference>
<feature type="compositionally biased region" description="Polar residues" evidence="1">
    <location>
        <begin position="59"/>
        <end position="101"/>
    </location>
</feature>
<organism evidence="2 3">
    <name type="scientific">Stylosanthes scabra</name>
    <dbReference type="NCBI Taxonomy" id="79078"/>
    <lineage>
        <taxon>Eukaryota</taxon>
        <taxon>Viridiplantae</taxon>
        <taxon>Streptophyta</taxon>
        <taxon>Embryophyta</taxon>
        <taxon>Tracheophyta</taxon>
        <taxon>Spermatophyta</taxon>
        <taxon>Magnoliopsida</taxon>
        <taxon>eudicotyledons</taxon>
        <taxon>Gunneridae</taxon>
        <taxon>Pentapetalae</taxon>
        <taxon>rosids</taxon>
        <taxon>fabids</taxon>
        <taxon>Fabales</taxon>
        <taxon>Fabaceae</taxon>
        <taxon>Papilionoideae</taxon>
        <taxon>50 kb inversion clade</taxon>
        <taxon>dalbergioids sensu lato</taxon>
        <taxon>Dalbergieae</taxon>
        <taxon>Pterocarpus clade</taxon>
        <taxon>Stylosanthes</taxon>
    </lineage>
</organism>
<comment type="caution">
    <text evidence="2">The sequence shown here is derived from an EMBL/GenBank/DDBJ whole genome shotgun (WGS) entry which is preliminary data.</text>
</comment>
<name>A0ABU6Y914_9FABA</name>
<accession>A0ABU6Y914</accession>
<gene>
    <name evidence="2" type="ORF">PIB30_027763</name>
</gene>
<feature type="region of interest" description="Disordered" evidence="1">
    <location>
        <begin position="107"/>
        <end position="126"/>
    </location>
</feature>
<feature type="compositionally biased region" description="Polar residues" evidence="1">
    <location>
        <begin position="1"/>
        <end position="12"/>
    </location>
</feature>
<feature type="region of interest" description="Disordered" evidence="1">
    <location>
        <begin position="1"/>
        <end position="101"/>
    </location>
</feature>
<protein>
    <submittedName>
        <fullName evidence="2">Uncharacterized protein</fullName>
    </submittedName>
</protein>
<feature type="compositionally biased region" description="Basic residues" evidence="1">
    <location>
        <begin position="19"/>
        <end position="39"/>
    </location>
</feature>
<keyword evidence="3" id="KW-1185">Reference proteome</keyword>
<reference evidence="2 3" key="1">
    <citation type="journal article" date="2023" name="Plants (Basel)">
        <title>Bridging the Gap: Combining Genomics and Transcriptomics Approaches to Understand Stylosanthes scabra, an Orphan Legume from the Brazilian Caatinga.</title>
        <authorList>
            <person name="Ferreira-Neto J.R.C."/>
            <person name="da Silva M.D."/>
            <person name="Binneck E."/>
            <person name="de Melo N.F."/>
            <person name="da Silva R.H."/>
            <person name="de Melo A.L.T.M."/>
            <person name="Pandolfi V."/>
            <person name="Bustamante F.O."/>
            <person name="Brasileiro-Vidal A.C."/>
            <person name="Benko-Iseppon A.M."/>
        </authorList>
    </citation>
    <scope>NUCLEOTIDE SEQUENCE [LARGE SCALE GENOMIC DNA]</scope>
    <source>
        <tissue evidence="2">Leaves</tissue>
    </source>
</reference>